<feature type="transmembrane region" description="Helical" evidence="1">
    <location>
        <begin position="93"/>
        <end position="117"/>
    </location>
</feature>
<feature type="transmembrane region" description="Helical" evidence="1">
    <location>
        <begin position="468"/>
        <end position="490"/>
    </location>
</feature>
<proteinExistence type="predicted"/>
<evidence type="ECO:0000313" key="4">
    <source>
        <dbReference type="RefSeq" id="XP_031551721.1"/>
    </source>
</evidence>
<protein>
    <submittedName>
        <fullName evidence="4">Uncharacterized protein LOC116288988</fullName>
    </submittedName>
</protein>
<keyword evidence="2" id="KW-0732">Signal</keyword>
<feature type="transmembrane region" description="Helical" evidence="1">
    <location>
        <begin position="270"/>
        <end position="291"/>
    </location>
</feature>
<feature type="transmembrane region" description="Helical" evidence="1">
    <location>
        <begin position="237"/>
        <end position="258"/>
    </location>
</feature>
<evidence type="ECO:0000313" key="3">
    <source>
        <dbReference type="Proteomes" id="UP000515163"/>
    </source>
</evidence>
<feature type="signal peptide" evidence="2">
    <location>
        <begin position="1"/>
        <end position="18"/>
    </location>
</feature>
<reference evidence="4" key="1">
    <citation type="submission" date="2025-08" db="UniProtKB">
        <authorList>
            <consortium name="RefSeq"/>
        </authorList>
    </citation>
    <scope>IDENTIFICATION</scope>
    <source>
        <tissue evidence="4">Tentacle</tissue>
    </source>
</reference>
<keyword evidence="1" id="KW-1133">Transmembrane helix</keyword>
<dbReference type="Proteomes" id="UP000515163">
    <property type="component" value="Unplaced"/>
</dbReference>
<dbReference type="RefSeq" id="XP_031551721.1">
    <property type="nucleotide sequence ID" value="XM_031695861.1"/>
</dbReference>
<dbReference type="AlphaFoldDB" id="A0A6P8H892"/>
<evidence type="ECO:0000256" key="2">
    <source>
        <dbReference type="SAM" id="SignalP"/>
    </source>
</evidence>
<accession>A0A6P8H892</accession>
<evidence type="ECO:0000256" key="1">
    <source>
        <dbReference type="SAM" id="Phobius"/>
    </source>
</evidence>
<dbReference type="InParanoid" id="A0A6P8H892"/>
<gene>
    <name evidence="4" type="primary">LOC116288988</name>
</gene>
<dbReference type="GeneID" id="116288988"/>
<dbReference type="KEGG" id="aten:116288988"/>
<feature type="transmembrane region" description="Helical" evidence="1">
    <location>
        <begin position="202"/>
        <end position="225"/>
    </location>
</feature>
<dbReference type="OrthoDB" id="5979997at2759"/>
<sequence length="518" mass="59341">MITVIVSAIAYLVESCTGVVLEEQLENTSIQEFESLCVWDASAQLEDFTKFDPKDAIFQEFDPPRQLEDDPQAWKKSLPTFLKSFWECLKTVLLIQTVAGCLIGLFAVGIYFFNLLTLEWCNEETPHWNKMPIQVQRLRVTTAAIEGIFVQMWDFFCIILIFPLSLIKDLHLLTLNLLAGFIELAYRLFLQLYGIYKISWMAYPLNALFCIVVLINNFLLARHFSPHSLGRAIRIDFILSAQFLLGMPVTFFILYELFPLYVSQEERIKIVIAGMSPFASVIPKVICRLGAQSLNGIIHPGTAHVLVTVIYGASAVVFRVLQAELTSINKFIACGIAHAFIDLLERITITMRDNIWGYLYRLVRRQTSRQPKYISPRSRRLIADISIQIMMQEATALITTLGFINVFQYVYSTSKPFTDYELVFSFFIRVGLGLSIDLVFNVISLLIQTRVMNIAVNRVWKKKWRYHLLVNTVLLFVSVLYFSDHLFGIVKSALKEGYITNMNDRQTPLSRPSASIKP</sequence>
<feature type="transmembrane region" description="Helical" evidence="1">
    <location>
        <begin position="394"/>
        <end position="411"/>
    </location>
</feature>
<organism evidence="3 4">
    <name type="scientific">Actinia tenebrosa</name>
    <name type="common">Australian red waratah sea anemone</name>
    <dbReference type="NCBI Taxonomy" id="6105"/>
    <lineage>
        <taxon>Eukaryota</taxon>
        <taxon>Metazoa</taxon>
        <taxon>Cnidaria</taxon>
        <taxon>Anthozoa</taxon>
        <taxon>Hexacorallia</taxon>
        <taxon>Actiniaria</taxon>
        <taxon>Actiniidae</taxon>
        <taxon>Actinia</taxon>
    </lineage>
</organism>
<keyword evidence="1" id="KW-0472">Membrane</keyword>
<feature type="transmembrane region" description="Helical" evidence="1">
    <location>
        <begin position="138"/>
        <end position="164"/>
    </location>
</feature>
<feature type="transmembrane region" description="Helical" evidence="1">
    <location>
        <begin position="423"/>
        <end position="447"/>
    </location>
</feature>
<feature type="transmembrane region" description="Helical" evidence="1">
    <location>
        <begin position="303"/>
        <end position="321"/>
    </location>
</feature>
<keyword evidence="1" id="KW-0812">Transmembrane</keyword>
<name>A0A6P8H892_ACTTE</name>
<keyword evidence="3" id="KW-1185">Reference proteome</keyword>
<feature type="transmembrane region" description="Helical" evidence="1">
    <location>
        <begin position="170"/>
        <end position="190"/>
    </location>
</feature>
<feature type="chain" id="PRO_5027700333" evidence="2">
    <location>
        <begin position="19"/>
        <end position="518"/>
    </location>
</feature>